<organism evidence="2">
    <name type="scientific">Bracon brevicornis</name>
    <dbReference type="NCBI Taxonomy" id="1563983"/>
    <lineage>
        <taxon>Eukaryota</taxon>
        <taxon>Metazoa</taxon>
        <taxon>Ecdysozoa</taxon>
        <taxon>Arthropoda</taxon>
        <taxon>Hexapoda</taxon>
        <taxon>Insecta</taxon>
        <taxon>Pterygota</taxon>
        <taxon>Neoptera</taxon>
        <taxon>Endopterygota</taxon>
        <taxon>Hymenoptera</taxon>
        <taxon>Apocrita</taxon>
        <taxon>Ichneumonoidea</taxon>
        <taxon>Braconidae</taxon>
        <taxon>Braconinae</taxon>
        <taxon>Bracon</taxon>
    </lineage>
</organism>
<evidence type="ECO:0000313" key="2">
    <source>
        <dbReference type="EMBL" id="CAD1570583.1"/>
    </source>
</evidence>
<evidence type="ECO:0000259" key="1">
    <source>
        <dbReference type="Pfam" id="PF00089"/>
    </source>
</evidence>
<dbReference type="SUPFAM" id="SSF50494">
    <property type="entry name" value="Trypsin-like serine proteases"/>
    <property type="match status" value="1"/>
</dbReference>
<feature type="domain" description="Peptidase S1" evidence="1">
    <location>
        <begin position="3"/>
        <end position="74"/>
    </location>
</feature>
<dbReference type="Pfam" id="PF00089">
    <property type="entry name" value="Trypsin"/>
    <property type="match status" value="1"/>
</dbReference>
<protein>
    <recommendedName>
        <fullName evidence="1">Peptidase S1 domain-containing protein</fullName>
    </recommendedName>
</protein>
<accession>A0A6V7L331</accession>
<dbReference type="InterPro" id="IPR001254">
    <property type="entry name" value="Trypsin_dom"/>
</dbReference>
<sequence length="90" mass="10129">MDSSFTTGYNIGLVSLPELDAPPPYGTNCVFAGWGRYGFKNDSCLLRWMEFEILEAAECKNKGRHLRNKGEICAIHDNEIAYTEPVMNPI</sequence>
<dbReference type="GO" id="GO:0004252">
    <property type="term" value="F:serine-type endopeptidase activity"/>
    <property type="evidence" value="ECO:0007669"/>
    <property type="project" value="InterPro"/>
</dbReference>
<proteinExistence type="predicted"/>
<dbReference type="InterPro" id="IPR043504">
    <property type="entry name" value="Peptidase_S1_PA_chymotrypsin"/>
</dbReference>
<dbReference type="AlphaFoldDB" id="A0A6V7L331"/>
<reference evidence="2" key="1">
    <citation type="submission" date="2020-07" db="EMBL/GenBank/DDBJ databases">
        <authorList>
            <person name="Ferguson B K."/>
        </authorList>
    </citation>
    <scope>NUCLEOTIDE SEQUENCE</scope>
    <source>
        <strain evidence="2">L06</strain>
    </source>
</reference>
<dbReference type="EMBL" id="CADCXW020000332">
    <property type="protein sequence ID" value="CAD1570583.1"/>
    <property type="molecule type" value="Genomic_DNA"/>
</dbReference>
<gene>
    <name evidence="2" type="ORF">BBRV_LOCUS95341</name>
</gene>
<name>A0A6V7L331_9HYME</name>
<dbReference type="Gene3D" id="2.40.10.10">
    <property type="entry name" value="Trypsin-like serine proteases"/>
    <property type="match status" value="1"/>
</dbReference>
<dbReference type="GO" id="GO:0006508">
    <property type="term" value="P:proteolysis"/>
    <property type="evidence" value="ECO:0007669"/>
    <property type="project" value="InterPro"/>
</dbReference>
<dbReference type="InterPro" id="IPR009003">
    <property type="entry name" value="Peptidase_S1_PA"/>
</dbReference>